<keyword evidence="2 6" id="KW-0479">Metal-binding</keyword>
<dbReference type="EMBL" id="CPYD01000002">
    <property type="protein sequence ID" value="CNE07252.1"/>
    <property type="molecule type" value="Genomic_DNA"/>
</dbReference>
<dbReference type="InterPro" id="IPR017900">
    <property type="entry name" value="4Fe4S_Fe_S_CS"/>
</dbReference>
<evidence type="ECO:0000313" key="11">
    <source>
        <dbReference type="Proteomes" id="UP001167864"/>
    </source>
</evidence>
<feature type="domain" description="4Fe-4S ferredoxin-type" evidence="7">
    <location>
        <begin position="135"/>
        <end position="164"/>
    </location>
</feature>
<feature type="binding site" evidence="6">
    <location>
        <position position="40"/>
    </location>
    <ligand>
        <name>[4Fe-4S] cluster</name>
        <dbReference type="ChEBI" id="CHEBI:49883"/>
        <label>1</label>
    </ligand>
</feature>
<feature type="domain" description="4Fe-4S ferredoxin-type" evidence="7">
    <location>
        <begin position="61"/>
        <end position="92"/>
    </location>
</feature>
<feature type="binding site" evidence="6">
    <location>
        <position position="75"/>
    </location>
    <ligand>
        <name>[4Fe-4S] cluster</name>
        <dbReference type="ChEBI" id="CHEBI:49883"/>
        <label>2</label>
    </ligand>
</feature>
<keyword evidence="6" id="KW-0963">Cytoplasm</keyword>
<evidence type="ECO:0000256" key="4">
    <source>
        <dbReference type="ARBA" id="ARBA00023004"/>
    </source>
</evidence>
<gene>
    <name evidence="6 9" type="primary">napF</name>
    <name evidence="8" type="ORF">ERS137967_00668</name>
    <name evidence="9" type="ORF">QVN42_08765</name>
</gene>
<evidence type="ECO:0000256" key="5">
    <source>
        <dbReference type="ARBA" id="ARBA00023014"/>
    </source>
</evidence>
<comment type="caution">
    <text evidence="9">The sequence shown here is derived from an EMBL/GenBank/DDBJ whole genome shotgun (WGS) entry which is preliminary data.</text>
</comment>
<feature type="binding site" evidence="6">
    <location>
        <position position="43"/>
    </location>
    <ligand>
        <name>[4Fe-4S] cluster</name>
        <dbReference type="ChEBI" id="CHEBI:49883"/>
        <label>1</label>
    </ligand>
</feature>
<evidence type="ECO:0000313" key="9">
    <source>
        <dbReference type="EMBL" id="MDN0087481.1"/>
    </source>
</evidence>
<comment type="cofactor">
    <cofactor evidence="6">
        <name>[4Fe-4S] cluster</name>
        <dbReference type="ChEBI" id="CHEBI:49883"/>
    </cofactor>
</comment>
<evidence type="ECO:0000259" key="7">
    <source>
        <dbReference type="PROSITE" id="PS51379"/>
    </source>
</evidence>
<dbReference type="Proteomes" id="UP000040578">
    <property type="component" value="Unassembled WGS sequence"/>
</dbReference>
<feature type="binding site" evidence="6">
    <location>
        <position position="46"/>
    </location>
    <ligand>
        <name>[4Fe-4S] cluster</name>
        <dbReference type="ChEBI" id="CHEBI:49883"/>
        <label>1</label>
    </ligand>
</feature>
<dbReference type="Pfam" id="PF13187">
    <property type="entry name" value="Fer4_9"/>
    <property type="match status" value="1"/>
</dbReference>
<evidence type="ECO:0000256" key="6">
    <source>
        <dbReference type="HAMAP-Rule" id="MF_02201"/>
    </source>
</evidence>
<dbReference type="AlphaFoldDB" id="A0AAW7K8G1"/>
<dbReference type="PANTHER" id="PTHR43687:SF1">
    <property type="entry name" value="FERREDOXIN III"/>
    <property type="match status" value="1"/>
</dbReference>
<dbReference type="GO" id="GO:0046872">
    <property type="term" value="F:metal ion binding"/>
    <property type="evidence" value="ECO:0007669"/>
    <property type="project" value="UniProtKB-KW"/>
</dbReference>
<organism evidence="9 11">
    <name type="scientific">Yersinia nurmii</name>
    <dbReference type="NCBI Taxonomy" id="685706"/>
    <lineage>
        <taxon>Bacteria</taxon>
        <taxon>Pseudomonadati</taxon>
        <taxon>Pseudomonadota</taxon>
        <taxon>Gammaproteobacteria</taxon>
        <taxon>Enterobacterales</taxon>
        <taxon>Yersiniaceae</taxon>
        <taxon>Yersinia</taxon>
    </lineage>
</organism>
<comment type="subunit">
    <text evidence="6">Interacts with the cytoplasmic NapA precursor.</text>
</comment>
<proteinExistence type="inferred from homology"/>
<accession>A0AAW7K8G1</accession>
<dbReference type="SUPFAM" id="SSF54862">
    <property type="entry name" value="4Fe-4S ferredoxins"/>
    <property type="match status" value="1"/>
</dbReference>
<feature type="binding site" evidence="6">
    <location>
        <position position="147"/>
    </location>
    <ligand>
        <name>[4Fe-4S] cluster</name>
        <dbReference type="ChEBI" id="CHEBI:49883"/>
        <label>3</label>
    </ligand>
</feature>
<dbReference type="InterPro" id="IPR050572">
    <property type="entry name" value="Fe-S_Ferredoxin"/>
</dbReference>
<feature type="binding site" evidence="6">
    <location>
        <position position="82"/>
    </location>
    <ligand>
        <name>[4Fe-4S] cluster</name>
        <dbReference type="ChEBI" id="CHEBI:49883"/>
        <label>2</label>
    </ligand>
</feature>
<dbReference type="PROSITE" id="PS51379">
    <property type="entry name" value="4FE4S_FER_2"/>
    <property type="match status" value="3"/>
</dbReference>
<feature type="binding site" evidence="6">
    <location>
        <position position="50"/>
    </location>
    <ligand>
        <name>[4Fe-4S] cluster</name>
        <dbReference type="ChEBI" id="CHEBI:49883"/>
        <label>1</label>
    </ligand>
</feature>
<feature type="binding site" evidence="6">
    <location>
        <position position="78"/>
    </location>
    <ligand>
        <name>[4Fe-4S] cluster</name>
        <dbReference type="ChEBI" id="CHEBI:49883"/>
        <label>2</label>
    </ligand>
</feature>
<dbReference type="NCBIfam" id="TIGR00402">
    <property type="entry name" value="napF"/>
    <property type="match status" value="1"/>
</dbReference>
<dbReference type="GO" id="GO:0005737">
    <property type="term" value="C:cytoplasm"/>
    <property type="evidence" value="ECO:0007669"/>
    <property type="project" value="UniProtKB-SubCell"/>
</dbReference>
<dbReference type="Pfam" id="PF12838">
    <property type="entry name" value="Fer4_7"/>
    <property type="match status" value="1"/>
</dbReference>
<evidence type="ECO:0000256" key="2">
    <source>
        <dbReference type="ARBA" id="ARBA00022723"/>
    </source>
</evidence>
<keyword evidence="4 6" id="KW-0408">Iron</keyword>
<dbReference type="GO" id="GO:0051539">
    <property type="term" value="F:4 iron, 4 sulfur cluster binding"/>
    <property type="evidence" value="ECO:0007669"/>
    <property type="project" value="UniProtKB-UniRule"/>
</dbReference>
<dbReference type="EMBL" id="JAUEHU010000007">
    <property type="protein sequence ID" value="MDN0087481.1"/>
    <property type="molecule type" value="Genomic_DNA"/>
</dbReference>
<evidence type="ECO:0000256" key="3">
    <source>
        <dbReference type="ARBA" id="ARBA00022737"/>
    </source>
</evidence>
<sequence>MADLSRRRLLSGHWRRNSDHPSSVIRPPWSVAEAEFTAGCTRCHACINACETGVLIASRGGFPEIDFQRAECTFCTHCVTACEAPVFTSPDREPWQLKATFSASCLPFKGIECRSCQDSCESRAIGFRPRLNGIAQPELAVDACNGCGACVPGCPVQAVTLTRSEDGR</sequence>
<dbReference type="CDD" id="cd10564">
    <property type="entry name" value="NapF_like"/>
    <property type="match status" value="1"/>
</dbReference>
<comment type="subcellular location">
    <subcellularLocation>
        <location evidence="6">Cytoplasm</location>
    </subcellularLocation>
</comment>
<keyword evidence="5 6" id="KW-0411">Iron-sulfur</keyword>
<evidence type="ECO:0000256" key="1">
    <source>
        <dbReference type="ARBA" id="ARBA00022485"/>
    </source>
</evidence>
<evidence type="ECO:0000313" key="8">
    <source>
        <dbReference type="EMBL" id="CNE07252.1"/>
    </source>
</evidence>
<feature type="binding site" evidence="6">
    <location>
        <position position="72"/>
    </location>
    <ligand>
        <name>[4Fe-4S] cluster</name>
        <dbReference type="ChEBI" id="CHEBI:49883"/>
        <label>2</label>
    </ligand>
</feature>
<dbReference type="PROSITE" id="PS00198">
    <property type="entry name" value="4FE4S_FER_1"/>
    <property type="match status" value="2"/>
</dbReference>
<comment type="function">
    <text evidence="6">Could be involved in the maturation of NapA, the catalytic subunit of the periplasmic nitrate reductase, before its export into the periplasm.</text>
</comment>
<dbReference type="Gene3D" id="3.30.70.20">
    <property type="match status" value="2"/>
</dbReference>
<dbReference type="RefSeq" id="WP_049597171.1">
    <property type="nucleotide sequence ID" value="NZ_CPYD01000002.1"/>
</dbReference>
<dbReference type="Proteomes" id="UP001167864">
    <property type="component" value="Unassembled WGS sequence"/>
</dbReference>
<feature type="binding site" evidence="6">
    <location>
        <position position="154"/>
    </location>
    <ligand>
        <name>[4Fe-4S] cluster</name>
        <dbReference type="ChEBI" id="CHEBI:49883"/>
        <label>3</label>
    </ligand>
</feature>
<reference evidence="9" key="2">
    <citation type="submission" date="2023-06" db="EMBL/GenBank/DDBJ databases">
        <authorList>
            <person name="Polev D.E."/>
            <person name="Saitova A.T."/>
            <person name="Bogumilchik E.A."/>
            <person name="Kokorina G.I."/>
            <person name="Voskresenskaia E.A."/>
        </authorList>
    </citation>
    <scope>NUCLEOTIDE SEQUENCE</scope>
    <source>
        <strain evidence="9">2145 StPb PI</strain>
    </source>
</reference>
<name>A0AAW7K8G1_9GAMM</name>
<comment type="similarity">
    <text evidence="6">Belongs to the NapF family.</text>
</comment>
<keyword evidence="1 6" id="KW-0004">4Fe-4S</keyword>
<evidence type="ECO:0000313" key="10">
    <source>
        <dbReference type="Proteomes" id="UP000040578"/>
    </source>
</evidence>
<dbReference type="PANTHER" id="PTHR43687">
    <property type="entry name" value="ADENYLYLSULFATE REDUCTASE, BETA SUBUNIT"/>
    <property type="match status" value="1"/>
</dbReference>
<dbReference type="InterPro" id="IPR004496">
    <property type="entry name" value="NapF"/>
</dbReference>
<reference evidence="8 10" key="1">
    <citation type="submission" date="2015-03" db="EMBL/GenBank/DDBJ databases">
        <authorList>
            <consortium name="Pathogen Informatics"/>
            <person name="Murphy D."/>
        </authorList>
    </citation>
    <scope>NUCLEOTIDE SEQUENCE [LARGE SCALE GENOMIC DNA]</scope>
    <source>
        <strain evidence="8">Type strain: CIP110231</strain>
        <strain evidence="10">type strain: CIP110231</strain>
    </source>
</reference>
<dbReference type="HAMAP" id="MF_02201">
    <property type="entry name" value="NapF"/>
    <property type="match status" value="1"/>
</dbReference>
<feature type="binding site" evidence="6">
    <location>
        <position position="144"/>
    </location>
    <ligand>
        <name>[4Fe-4S] cluster</name>
        <dbReference type="ChEBI" id="CHEBI:49883"/>
        <label>3</label>
    </ligand>
</feature>
<feature type="binding site" evidence="6">
    <location>
        <position position="150"/>
    </location>
    <ligand>
        <name>[4Fe-4S] cluster</name>
        <dbReference type="ChEBI" id="CHEBI:49883"/>
        <label>3</label>
    </ligand>
</feature>
<dbReference type="InterPro" id="IPR017896">
    <property type="entry name" value="4Fe4S_Fe-S-bd"/>
</dbReference>
<keyword evidence="3 6" id="KW-0677">Repeat</keyword>
<feature type="domain" description="4Fe-4S ferredoxin-type" evidence="7">
    <location>
        <begin position="30"/>
        <end position="60"/>
    </location>
</feature>
<protein>
    <recommendedName>
        <fullName evidence="6">Ferredoxin-type protein NapF</fullName>
    </recommendedName>
</protein>
<keyword evidence="10" id="KW-1185">Reference proteome</keyword>